<dbReference type="AlphaFoldDB" id="A0AAV7DZE7"/>
<evidence type="ECO:0000256" key="2">
    <source>
        <dbReference type="SAM" id="SignalP"/>
    </source>
</evidence>
<evidence type="ECO:0000313" key="4">
    <source>
        <dbReference type="Proteomes" id="UP000825729"/>
    </source>
</evidence>
<dbReference type="PANTHER" id="PTHR33470">
    <property type="entry name" value="OS01G0164075 PROTEIN"/>
    <property type="match status" value="1"/>
</dbReference>
<evidence type="ECO:0000256" key="1">
    <source>
        <dbReference type="ARBA" id="ARBA00022729"/>
    </source>
</evidence>
<dbReference type="Proteomes" id="UP000825729">
    <property type="component" value="Unassembled WGS sequence"/>
</dbReference>
<sequence>MERPLIILLLALALSCLSNITAASEYWGGQPRVIHVGGKVLCQDCTQGWNEWAHEGSPIKGCKVAVTCRDERKRVVYYGSDETDEEGEYDIAIDKHVNGKELNAAGCSLRLVSSPDPQCNILTDFAGGKSGVKLRRPSYVYRDEVRYALKPLFFTSPMCDEPDTKEDPSDQGGNY</sequence>
<dbReference type="EMBL" id="JAINDJ010000007">
    <property type="protein sequence ID" value="KAG9441859.1"/>
    <property type="molecule type" value="Genomic_DNA"/>
</dbReference>
<protein>
    <recommendedName>
        <fullName evidence="5">Pistil-specific extensin-like protein</fullName>
    </recommendedName>
</protein>
<name>A0AAV7DZE7_ARIFI</name>
<evidence type="ECO:0008006" key="5">
    <source>
        <dbReference type="Google" id="ProtNLM"/>
    </source>
</evidence>
<dbReference type="Pfam" id="PF01190">
    <property type="entry name" value="Pollen_Ole_e_1"/>
    <property type="match status" value="1"/>
</dbReference>
<comment type="caution">
    <text evidence="3">The sequence shown here is derived from an EMBL/GenBank/DDBJ whole genome shotgun (WGS) entry which is preliminary data.</text>
</comment>
<dbReference type="PROSITE" id="PS51257">
    <property type="entry name" value="PROKAR_LIPOPROTEIN"/>
    <property type="match status" value="1"/>
</dbReference>
<gene>
    <name evidence="3" type="ORF">H6P81_017713</name>
</gene>
<reference evidence="3 4" key="1">
    <citation type="submission" date="2021-07" db="EMBL/GenBank/DDBJ databases">
        <title>The Aristolochia fimbriata genome: insights into angiosperm evolution, floral development and chemical biosynthesis.</title>
        <authorList>
            <person name="Jiao Y."/>
        </authorList>
    </citation>
    <scope>NUCLEOTIDE SEQUENCE [LARGE SCALE GENOMIC DNA]</scope>
    <source>
        <strain evidence="3">IBCAS-2021</strain>
        <tissue evidence="3">Leaf</tissue>
    </source>
</reference>
<accession>A0AAV7DZE7</accession>
<dbReference type="PANTHER" id="PTHR33470:SF29">
    <property type="entry name" value="POLLEN OLE E 1 ALLERGEN AND EXTENSIN FAMILY PROTEIN"/>
    <property type="match status" value="1"/>
</dbReference>
<proteinExistence type="predicted"/>
<feature type="chain" id="PRO_5043451172" description="Pistil-specific extensin-like protein" evidence="2">
    <location>
        <begin position="24"/>
        <end position="175"/>
    </location>
</feature>
<feature type="signal peptide" evidence="2">
    <location>
        <begin position="1"/>
        <end position="23"/>
    </location>
</feature>
<organism evidence="3 4">
    <name type="scientific">Aristolochia fimbriata</name>
    <name type="common">White veined hardy Dutchman's pipe vine</name>
    <dbReference type="NCBI Taxonomy" id="158543"/>
    <lineage>
        <taxon>Eukaryota</taxon>
        <taxon>Viridiplantae</taxon>
        <taxon>Streptophyta</taxon>
        <taxon>Embryophyta</taxon>
        <taxon>Tracheophyta</taxon>
        <taxon>Spermatophyta</taxon>
        <taxon>Magnoliopsida</taxon>
        <taxon>Magnoliidae</taxon>
        <taxon>Piperales</taxon>
        <taxon>Aristolochiaceae</taxon>
        <taxon>Aristolochia</taxon>
    </lineage>
</organism>
<keyword evidence="1 2" id="KW-0732">Signal</keyword>
<evidence type="ECO:0000313" key="3">
    <source>
        <dbReference type="EMBL" id="KAG9441859.1"/>
    </source>
</evidence>
<dbReference type="GO" id="GO:0071944">
    <property type="term" value="C:cell periphery"/>
    <property type="evidence" value="ECO:0007669"/>
    <property type="project" value="TreeGrafter"/>
</dbReference>
<keyword evidence="4" id="KW-1185">Reference proteome</keyword>